<name>A0A0B5NK44_BACTU</name>
<dbReference type="EMBL" id="CP053979">
    <property type="protein sequence ID" value="QKH22630.1"/>
    <property type="molecule type" value="Genomic_DNA"/>
</dbReference>
<keyword evidence="3" id="KW-0614">Plasmid</keyword>
<geneLocation type="plasmid" evidence="1 4">
    <name>2</name>
</geneLocation>
<accession>A0A0B5NK44</accession>
<evidence type="ECO:0000313" key="2">
    <source>
        <dbReference type="EMBL" id="MDR4174751.1"/>
    </source>
</evidence>
<evidence type="ECO:0000313" key="3">
    <source>
        <dbReference type="EMBL" id="QKH22630.1"/>
    </source>
</evidence>
<evidence type="ECO:0000313" key="1">
    <source>
        <dbReference type="EMBL" id="AJG73787.1"/>
    </source>
</evidence>
<dbReference type="Proteomes" id="UP001181533">
    <property type="component" value="Unassembled WGS sequence"/>
</dbReference>
<dbReference type="Proteomes" id="UP000031876">
    <property type="component" value="Plasmid 2"/>
</dbReference>
<reference evidence="2" key="2">
    <citation type="submission" date="2019-07" db="EMBL/GenBank/DDBJ databases">
        <title>Phylogenomic Reclassification of ATCC Bacillus Strains and Various Taxa within the Genus Bacillus.</title>
        <authorList>
            <person name="Riojas M.A."/>
            <person name="Frank A.M."/>
            <person name="Fenn S.L."/>
            <person name="King S.P."/>
            <person name="Brower S.M."/>
            <person name="Hazbon M.H."/>
        </authorList>
    </citation>
    <scope>NUCLEOTIDE SEQUENCE</scope>
    <source>
        <strain evidence="2">ATCC 35646</strain>
    </source>
</reference>
<reference evidence="3 5" key="3">
    <citation type="submission" date="2020-05" db="EMBL/GenBank/DDBJ databases">
        <title>FDA dAtabase for Regulatory Grade micrObial Sequences (FDA-ARGOS): Supporting development and validation of Infectious Disease Dx tests.</title>
        <authorList>
            <person name="Nelson B."/>
            <person name="Plummer A."/>
            <person name="Tallon L."/>
            <person name="Sadzewicz L."/>
            <person name="Zhao X."/>
            <person name="Vavikolanu K."/>
            <person name="Mehta A."/>
            <person name="Aluvathingal J."/>
            <person name="Nadendla S."/>
            <person name="Myers T."/>
            <person name="Yan Y."/>
            <person name="Sichtig H."/>
        </authorList>
    </citation>
    <scope>NUCLEOTIDE SEQUENCE [LARGE SCALE GENOMIC DNA]</scope>
    <source>
        <strain evidence="3 5">FDAARGOS_795</strain>
        <plasmid evidence="3 5">unnamed3</plasmid>
    </source>
</reference>
<sequence length="136" mass="15996">MESKLFKTEKTERGTRVFLKDPLLHNMLPKRVFFFLERPVWSIFSIPFTIPFLPVRVSFGLSTNEFSRVLDKYCENLEELSNIQVVDPKTSILPYPSLGVYKVNMVEGVMFDFKSDKDMKSLLCKMDKAVERFRRT</sequence>
<dbReference type="AlphaFoldDB" id="A0A0B5NK44"/>
<protein>
    <submittedName>
        <fullName evidence="3">Uncharacterized protein</fullName>
    </submittedName>
</protein>
<dbReference type="Proteomes" id="UP000501107">
    <property type="component" value="Plasmid unnamed3"/>
</dbReference>
<dbReference type="EMBL" id="CP009334">
    <property type="protein sequence ID" value="AJG73787.1"/>
    <property type="molecule type" value="Genomic_DNA"/>
</dbReference>
<gene>
    <name evidence="1" type="ORF">BF38_5940</name>
    <name evidence="2" type="ORF">FO599_01215</name>
    <name evidence="3" type="ORF">FOC89_01185</name>
</gene>
<dbReference type="EMBL" id="VKQN01000001">
    <property type="protein sequence ID" value="MDR4174751.1"/>
    <property type="molecule type" value="Genomic_DNA"/>
</dbReference>
<reference evidence="1 4" key="1">
    <citation type="journal article" date="2015" name="Genome Announc.">
        <title>Complete genome sequences for 35 biothreat assay-relevant bacillus species.</title>
        <authorList>
            <person name="Johnson S.L."/>
            <person name="Daligault H.E."/>
            <person name="Davenport K.W."/>
            <person name="Jaissle J."/>
            <person name="Frey K.G."/>
            <person name="Ladner J.T."/>
            <person name="Broomall S.M."/>
            <person name="Bishop-Lilly K.A."/>
            <person name="Bruce D.C."/>
            <person name="Gibbons H.S."/>
            <person name="Coyne S.R."/>
            <person name="Lo C.C."/>
            <person name="Meincke L."/>
            <person name="Munk A.C."/>
            <person name="Koroleva G.I."/>
            <person name="Rosenzweig C.N."/>
            <person name="Palacios G.F."/>
            <person name="Redden C.L."/>
            <person name="Minogue T.D."/>
            <person name="Chain P.S."/>
        </authorList>
    </citation>
    <scope>NUCLEOTIDE SEQUENCE [LARGE SCALE GENOMIC DNA]</scope>
    <source>
        <strain evidence="1 4">HD1011</strain>
        <plasmid evidence="1 4">2</plasmid>
    </source>
</reference>
<proteinExistence type="predicted"/>
<dbReference type="RefSeq" id="WP_000444162.1">
    <property type="nucleotide sequence ID" value="NZ_CP009334.1"/>
</dbReference>
<geneLocation type="plasmid" evidence="3 5">
    <name>unnamed3</name>
</geneLocation>
<evidence type="ECO:0000313" key="4">
    <source>
        <dbReference type="Proteomes" id="UP000031876"/>
    </source>
</evidence>
<evidence type="ECO:0000313" key="5">
    <source>
        <dbReference type="Proteomes" id="UP000501107"/>
    </source>
</evidence>
<dbReference type="KEGG" id="btw:BF38_5940"/>
<organism evidence="3 5">
    <name type="scientific">Bacillus thuringiensis</name>
    <dbReference type="NCBI Taxonomy" id="1428"/>
    <lineage>
        <taxon>Bacteria</taxon>
        <taxon>Bacillati</taxon>
        <taxon>Bacillota</taxon>
        <taxon>Bacilli</taxon>
        <taxon>Bacillales</taxon>
        <taxon>Bacillaceae</taxon>
        <taxon>Bacillus</taxon>
        <taxon>Bacillus cereus group</taxon>
    </lineage>
</organism>